<dbReference type="AlphaFoldDB" id="A0A7L1D007"/>
<evidence type="ECO:0000256" key="3">
    <source>
        <dbReference type="ARBA" id="ARBA00023128"/>
    </source>
</evidence>
<feature type="non-terminal residue" evidence="6">
    <location>
        <position position="68"/>
    </location>
</feature>
<evidence type="ECO:0000256" key="2">
    <source>
        <dbReference type="ARBA" id="ARBA00009858"/>
    </source>
</evidence>
<keyword evidence="7" id="KW-1185">Reference proteome</keyword>
<dbReference type="Pfam" id="PF08991">
    <property type="entry name" value="CMC4"/>
    <property type="match status" value="1"/>
</dbReference>
<evidence type="ECO:0000256" key="1">
    <source>
        <dbReference type="ARBA" id="ARBA00004173"/>
    </source>
</evidence>
<name>A0A7L1D007_9PASS</name>
<dbReference type="SUPFAM" id="SSF47072">
    <property type="entry name" value="Cysteine alpha-hairpin motif"/>
    <property type="match status" value="1"/>
</dbReference>
<feature type="disulfide bond" evidence="5">
    <location>
        <begin position="47"/>
        <end position="58"/>
    </location>
</feature>
<dbReference type="PANTHER" id="PTHR15590:SF0">
    <property type="entry name" value="CX9C MOTIF-CONTAINING PROTEIN 4"/>
    <property type="match status" value="1"/>
</dbReference>
<protein>
    <submittedName>
        <fullName evidence="6">CMC4 protein</fullName>
    </submittedName>
</protein>
<gene>
    <name evidence="6" type="primary">Cmc4_0</name>
    <name evidence="6" type="ORF">SERLUN_R02835</name>
</gene>
<dbReference type="GO" id="GO:0005758">
    <property type="term" value="C:mitochondrial intermembrane space"/>
    <property type="evidence" value="ECO:0007669"/>
    <property type="project" value="TreeGrafter"/>
</dbReference>
<sequence length="68" mass="7873">MSQKDPCQKQACEIHKCLLASVLSPFPANNYLEFKCESVLQEMQKCCAWCPRGRSICCSGFQREERQR</sequence>
<feature type="disulfide bond" evidence="5">
    <location>
        <begin position="17"/>
        <end position="36"/>
    </location>
</feature>
<dbReference type="Proteomes" id="UP000553648">
    <property type="component" value="Unassembled WGS sequence"/>
</dbReference>
<comment type="caution">
    <text evidence="6">The sequence shown here is derived from an EMBL/GenBank/DDBJ whole genome shotgun (WGS) entry which is preliminary data.</text>
</comment>
<dbReference type="InterPro" id="IPR009069">
    <property type="entry name" value="Cys_alpha_HP_mot_SF"/>
</dbReference>
<feature type="disulfide bond" evidence="5">
    <location>
        <begin position="7"/>
        <end position="46"/>
    </location>
</feature>
<proteinExistence type="inferred from homology"/>
<evidence type="ECO:0000313" key="6">
    <source>
        <dbReference type="EMBL" id="NXM66703.1"/>
    </source>
</evidence>
<dbReference type="EMBL" id="VXBA01000823">
    <property type="protein sequence ID" value="NXM66703.1"/>
    <property type="molecule type" value="Genomic_DNA"/>
</dbReference>
<keyword evidence="3" id="KW-0496">Mitochondrion</keyword>
<evidence type="ECO:0000256" key="5">
    <source>
        <dbReference type="PIRSR" id="PIRSR627179-50"/>
    </source>
</evidence>
<evidence type="ECO:0000256" key="4">
    <source>
        <dbReference type="ARBA" id="ARBA00023157"/>
    </source>
</evidence>
<dbReference type="InterPro" id="IPR027179">
    <property type="entry name" value="CMC4"/>
</dbReference>
<comment type="subcellular location">
    <subcellularLocation>
        <location evidence="1">Mitochondrion</location>
    </subcellularLocation>
</comment>
<comment type="similarity">
    <text evidence="2">Belongs to the CMC4 family.</text>
</comment>
<organism evidence="6 7">
    <name type="scientific">Serilophus lunatus</name>
    <name type="common">silver-breasted broadbill</name>
    <dbReference type="NCBI Taxonomy" id="239386"/>
    <lineage>
        <taxon>Eukaryota</taxon>
        <taxon>Metazoa</taxon>
        <taxon>Chordata</taxon>
        <taxon>Craniata</taxon>
        <taxon>Vertebrata</taxon>
        <taxon>Euteleostomi</taxon>
        <taxon>Archelosauria</taxon>
        <taxon>Archosauria</taxon>
        <taxon>Dinosauria</taxon>
        <taxon>Saurischia</taxon>
        <taxon>Theropoda</taxon>
        <taxon>Coelurosauria</taxon>
        <taxon>Aves</taxon>
        <taxon>Neognathae</taxon>
        <taxon>Neoaves</taxon>
        <taxon>Telluraves</taxon>
        <taxon>Australaves</taxon>
        <taxon>Passeriformes</taxon>
        <taxon>Eurylaimidae</taxon>
        <taxon>Serilophus</taxon>
    </lineage>
</organism>
<dbReference type="PANTHER" id="PTHR15590">
    <property type="entry name" value="CX9C MOTIF-CONTAINING PROTEIN 4"/>
    <property type="match status" value="1"/>
</dbReference>
<dbReference type="OrthoDB" id="13601at2759"/>
<evidence type="ECO:0000313" key="7">
    <source>
        <dbReference type="Proteomes" id="UP000553648"/>
    </source>
</evidence>
<keyword evidence="4 5" id="KW-1015">Disulfide bond</keyword>
<accession>A0A7L1D007</accession>
<feature type="non-terminal residue" evidence="6">
    <location>
        <position position="1"/>
    </location>
</feature>
<dbReference type="Gene3D" id="1.10.287.1130">
    <property type="entry name" value="CytochromE C oxidase copper chaperone"/>
    <property type="match status" value="1"/>
</dbReference>
<reference evidence="6 7" key="1">
    <citation type="submission" date="2019-09" db="EMBL/GenBank/DDBJ databases">
        <title>Bird 10,000 Genomes (B10K) Project - Family phase.</title>
        <authorList>
            <person name="Zhang G."/>
        </authorList>
    </citation>
    <scope>NUCLEOTIDE SEQUENCE [LARGE SCALE GENOMIC DNA]</scope>
    <source>
        <strain evidence="6">B10K-DU-002-03</strain>
        <tissue evidence="6">Muscle</tissue>
    </source>
</reference>